<dbReference type="InterPro" id="IPR007419">
    <property type="entry name" value="BFD-like_2Fe2S-bd_dom"/>
</dbReference>
<dbReference type="PANTHER" id="PTHR37424:SF1">
    <property type="entry name" value="BACTERIOFERRITIN-ASSOCIATED FERREDOXIN"/>
    <property type="match status" value="1"/>
</dbReference>
<sequence length="84" mass="8462">MYVCLCAGATSATVKEAVAGGACTSKQVAAACGAGGDCGRCRRTVRAIIEQHFAAAGESSCRQCTASLFCQLHAGPRRGPARVG</sequence>
<proteinExistence type="inferred from homology"/>
<dbReference type="RefSeq" id="WP_265995434.1">
    <property type="nucleotide sequence ID" value="NZ_JAPJDN010000003.1"/>
</dbReference>
<dbReference type="PANTHER" id="PTHR37424">
    <property type="entry name" value="BACTERIOFERRITIN-ASSOCIATED FERREDOXIN"/>
    <property type="match status" value="1"/>
</dbReference>
<evidence type="ECO:0000313" key="11">
    <source>
        <dbReference type="Proteomes" id="UP001300745"/>
    </source>
</evidence>
<evidence type="ECO:0000256" key="7">
    <source>
        <dbReference type="ARBA" id="ARBA00039386"/>
    </source>
</evidence>
<evidence type="ECO:0000256" key="6">
    <source>
        <dbReference type="ARBA" id="ARBA00023014"/>
    </source>
</evidence>
<keyword evidence="3" id="KW-0479">Metal-binding</keyword>
<evidence type="ECO:0000256" key="8">
    <source>
        <dbReference type="ARBA" id="ARBA00046332"/>
    </source>
</evidence>
<dbReference type="EMBL" id="JAPJDO010000003">
    <property type="protein sequence ID" value="MCX2936036.1"/>
    <property type="molecule type" value="Genomic_DNA"/>
</dbReference>
<keyword evidence="1" id="KW-0813">Transport</keyword>
<dbReference type="Gene3D" id="1.10.10.1100">
    <property type="entry name" value="BFD-like [2Fe-2S]-binding domain"/>
    <property type="match status" value="1"/>
</dbReference>
<evidence type="ECO:0000256" key="4">
    <source>
        <dbReference type="ARBA" id="ARBA00022982"/>
    </source>
</evidence>
<name>A0ABT3S949_9MYCO</name>
<accession>A0ABT3S949</accession>
<gene>
    <name evidence="10" type="ORF">ORI27_04950</name>
</gene>
<keyword evidence="2" id="KW-0001">2Fe-2S</keyword>
<keyword evidence="5" id="KW-0408">Iron</keyword>
<dbReference type="Pfam" id="PF04324">
    <property type="entry name" value="Fer2_BFD"/>
    <property type="match status" value="1"/>
</dbReference>
<keyword evidence="11" id="KW-1185">Reference proteome</keyword>
<evidence type="ECO:0000256" key="5">
    <source>
        <dbReference type="ARBA" id="ARBA00023004"/>
    </source>
</evidence>
<protein>
    <recommendedName>
        <fullName evidence="7">Bacterioferritin-associated ferredoxin</fullName>
    </recommendedName>
</protein>
<organism evidence="10 11">
    <name type="scientific">Mycobacterium pinniadriaticum</name>
    <dbReference type="NCBI Taxonomy" id="2994102"/>
    <lineage>
        <taxon>Bacteria</taxon>
        <taxon>Bacillati</taxon>
        <taxon>Actinomycetota</taxon>
        <taxon>Actinomycetes</taxon>
        <taxon>Mycobacteriales</taxon>
        <taxon>Mycobacteriaceae</taxon>
        <taxon>Mycobacterium</taxon>
    </lineage>
</organism>
<dbReference type="Proteomes" id="UP001300745">
    <property type="component" value="Unassembled WGS sequence"/>
</dbReference>
<dbReference type="InterPro" id="IPR041854">
    <property type="entry name" value="BFD-like_2Fe2S-bd_dom_sf"/>
</dbReference>
<evidence type="ECO:0000259" key="9">
    <source>
        <dbReference type="Pfam" id="PF04324"/>
    </source>
</evidence>
<evidence type="ECO:0000256" key="2">
    <source>
        <dbReference type="ARBA" id="ARBA00022714"/>
    </source>
</evidence>
<feature type="domain" description="BFD-like [2Fe-2S]-binding" evidence="9">
    <location>
        <begin position="2"/>
        <end position="50"/>
    </location>
</feature>
<comment type="similarity">
    <text evidence="8">Belongs to the Bfd family.</text>
</comment>
<reference evidence="10 11" key="1">
    <citation type="submission" date="2022-11" db="EMBL/GenBank/DDBJ databases">
        <title>Mycobacterium sp. nov.</title>
        <authorList>
            <person name="Papic B."/>
            <person name="Spicic S."/>
            <person name="Duvnjak S."/>
        </authorList>
    </citation>
    <scope>NUCLEOTIDE SEQUENCE [LARGE SCALE GENOMIC DNA]</scope>
    <source>
        <strain evidence="10 11">CVI_P4</strain>
    </source>
</reference>
<evidence type="ECO:0000313" key="10">
    <source>
        <dbReference type="EMBL" id="MCX2936036.1"/>
    </source>
</evidence>
<evidence type="ECO:0000256" key="1">
    <source>
        <dbReference type="ARBA" id="ARBA00022448"/>
    </source>
</evidence>
<keyword evidence="6" id="KW-0411">Iron-sulfur</keyword>
<comment type="caution">
    <text evidence="10">The sequence shown here is derived from an EMBL/GenBank/DDBJ whole genome shotgun (WGS) entry which is preliminary data.</text>
</comment>
<dbReference type="InterPro" id="IPR052371">
    <property type="entry name" value="BFD-associated_ferredoxin"/>
</dbReference>
<keyword evidence="4" id="KW-0249">Electron transport</keyword>
<evidence type="ECO:0000256" key="3">
    <source>
        <dbReference type="ARBA" id="ARBA00022723"/>
    </source>
</evidence>